<dbReference type="Proteomes" id="UP000494106">
    <property type="component" value="Unassembled WGS sequence"/>
</dbReference>
<reference evidence="1 2" key="1">
    <citation type="submission" date="2020-04" db="EMBL/GenBank/DDBJ databases">
        <authorList>
            <person name="Wallbank WR R."/>
            <person name="Pardo Diaz C."/>
            <person name="Kozak K."/>
            <person name="Martin S."/>
            <person name="Jiggins C."/>
            <person name="Moest M."/>
            <person name="Warren A I."/>
            <person name="Byers J.R.P. K."/>
            <person name="Montejo-Kovacevich G."/>
            <person name="Yen C E."/>
        </authorList>
    </citation>
    <scope>NUCLEOTIDE SEQUENCE [LARGE SCALE GENOMIC DNA]</scope>
</reference>
<organism evidence="1 2">
    <name type="scientific">Arctia plantaginis</name>
    <name type="common">Wood tiger moth</name>
    <name type="synonym">Phalaena plantaginis</name>
    <dbReference type="NCBI Taxonomy" id="874455"/>
    <lineage>
        <taxon>Eukaryota</taxon>
        <taxon>Metazoa</taxon>
        <taxon>Ecdysozoa</taxon>
        <taxon>Arthropoda</taxon>
        <taxon>Hexapoda</taxon>
        <taxon>Insecta</taxon>
        <taxon>Pterygota</taxon>
        <taxon>Neoptera</taxon>
        <taxon>Endopterygota</taxon>
        <taxon>Lepidoptera</taxon>
        <taxon>Glossata</taxon>
        <taxon>Ditrysia</taxon>
        <taxon>Noctuoidea</taxon>
        <taxon>Erebidae</taxon>
        <taxon>Arctiinae</taxon>
        <taxon>Arctia</taxon>
    </lineage>
</organism>
<name>A0A8S1AVU3_ARCPL</name>
<sequence>MKLVASGKRDAANIVKEISLASPSRATKIKMARAAFRKPEPKLSSEAALGILVDAKLSVEQYKIMRKGAKAVNSNLYPAYYLVQEAKTKCYPPEDSIEVTDTYAEIKLQALLNLTSE</sequence>
<dbReference type="EMBL" id="CADEBC010000558">
    <property type="protein sequence ID" value="CAB3252735.1"/>
    <property type="molecule type" value="Genomic_DNA"/>
</dbReference>
<dbReference type="OrthoDB" id="8193306at2759"/>
<gene>
    <name evidence="1" type="ORF">APLA_LOCUS13663</name>
</gene>
<protein>
    <submittedName>
        <fullName evidence="1">Uncharacterized protein</fullName>
    </submittedName>
</protein>
<keyword evidence="2" id="KW-1185">Reference proteome</keyword>
<evidence type="ECO:0000313" key="1">
    <source>
        <dbReference type="EMBL" id="CAB3252735.1"/>
    </source>
</evidence>
<dbReference type="AlphaFoldDB" id="A0A8S1AVU3"/>
<accession>A0A8S1AVU3</accession>
<comment type="caution">
    <text evidence="1">The sequence shown here is derived from an EMBL/GenBank/DDBJ whole genome shotgun (WGS) entry which is preliminary data.</text>
</comment>
<evidence type="ECO:0000313" key="2">
    <source>
        <dbReference type="Proteomes" id="UP000494106"/>
    </source>
</evidence>
<proteinExistence type="predicted"/>